<name>A0A7R8WPA2_9CRUS</name>
<feature type="compositionally biased region" description="Basic and acidic residues" evidence="1">
    <location>
        <begin position="116"/>
        <end position="125"/>
    </location>
</feature>
<organism evidence="2">
    <name type="scientific">Cyprideis torosa</name>
    <dbReference type="NCBI Taxonomy" id="163714"/>
    <lineage>
        <taxon>Eukaryota</taxon>
        <taxon>Metazoa</taxon>
        <taxon>Ecdysozoa</taxon>
        <taxon>Arthropoda</taxon>
        <taxon>Crustacea</taxon>
        <taxon>Oligostraca</taxon>
        <taxon>Ostracoda</taxon>
        <taxon>Podocopa</taxon>
        <taxon>Podocopida</taxon>
        <taxon>Cytherocopina</taxon>
        <taxon>Cytheroidea</taxon>
        <taxon>Cytherideidae</taxon>
        <taxon>Cyprideis</taxon>
    </lineage>
</organism>
<feature type="region of interest" description="Disordered" evidence="1">
    <location>
        <begin position="116"/>
        <end position="141"/>
    </location>
</feature>
<evidence type="ECO:0000256" key="1">
    <source>
        <dbReference type="SAM" id="MobiDB-lite"/>
    </source>
</evidence>
<sequence>MEDVSDPILKAPIRSIIEEADAHSNFAEMNSDAVEVTTEVGSALATRKILATGIRNGLLQQRVALIFARPKRRTHRSKITLEGAETYASSSNRSWDYRDDARVSGQLQTQAMEEKVKAKRNEVNKPKKNGTSPSKNEWNMSKTSPVAVEELRHLQETLVLYMLYCK</sequence>
<evidence type="ECO:0000313" key="2">
    <source>
        <dbReference type="EMBL" id="CAD7234278.1"/>
    </source>
</evidence>
<feature type="compositionally biased region" description="Polar residues" evidence="1">
    <location>
        <begin position="129"/>
        <end position="141"/>
    </location>
</feature>
<accession>A0A7R8WPA2</accession>
<proteinExistence type="predicted"/>
<reference evidence="2" key="1">
    <citation type="submission" date="2020-11" db="EMBL/GenBank/DDBJ databases">
        <authorList>
            <person name="Tran Van P."/>
        </authorList>
    </citation>
    <scope>NUCLEOTIDE SEQUENCE</scope>
</reference>
<dbReference type="AlphaFoldDB" id="A0A7R8WPA2"/>
<protein>
    <submittedName>
        <fullName evidence="2">Uncharacterized protein</fullName>
    </submittedName>
</protein>
<dbReference type="EMBL" id="OB668228">
    <property type="protein sequence ID" value="CAD7234278.1"/>
    <property type="molecule type" value="Genomic_DNA"/>
</dbReference>
<gene>
    <name evidence="2" type="ORF">CTOB1V02_LOCUS12094</name>
</gene>